<sequence>MSITPTLRLAASLLAVLAVLFSAWQVFTGVQRVSAAKMRIAQLSNRDQQQEQISPQKWLIHASSLGAAGAGLQSRLRSSARSADVSLTRVGIQPAQANQPTTIRATAQASGNVRAVAKFIFDLENTTPALIIERARINVEDNGDLSLDLLLLARAQIGENQ</sequence>
<dbReference type="AlphaFoldDB" id="A0A3B0RPL2"/>
<dbReference type="InterPro" id="IPR034756">
    <property type="entry name" value="T2SSM_b"/>
</dbReference>
<evidence type="ECO:0000313" key="1">
    <source>
        <dbReference type="EMBL" id="VAV90546.1"/>
    </source>
</evidence>
<accession>A0A3B0RPL2</accession>
<protein>
    <recommendedName>
        <fullName evidence="2">General secretion pathway protein M</fullName>
    </recommendedName>
</protein>
<name>A0A3B0RPL2_9ZZZZ</name>
<evidence type="ECO:0008006" key="2">
    <source>
        <dbReference type="Google" id="ProtNLM"/>
    </source>
</evidence>
<gene>
    <name evidence="1" type="ORF">MNBD_ALPHA06-2222</name>
</gene>
<proteinExistence type="predicted"/>
<dbReference type="EMBL" id="UOEE01000113">
    <property type="protein sequence ID" value="VAV90546.1"/>
    <property type="molecule type" value="Genomic_DNA"/>
</dbReference>
<organism evidence="1">
    <name type="scientific">hydrothermal vent metagenome</name>
    <dbReference type="NCBI Taxonomy" id="652676"/>
    <lineage>
        <taxon>unclassified sequences</taxon>
        <taxon>metagenomes</taxon>
        <taxon>ecological metagenomes</taxon>
    </lineage>
</organism>
<dbReference type="Pfam" id="PF10741">
    <property type="entry name" value="T2SSM_b"/>
    <property type="match status" value="1"/>
</dbReference>
<reference evidence="1" key="1">
    <citation type="submission" date="2018-06" db="EMBL/GenBank/DDBJ databases">
        <authorList>
            <person name="Zhirakovskaya E."/>
        </authorList>
    </citation>
    <scope>NUCLEOTIDE SEQUENCE</scope>
</reference>